<evidence type="ECO:0000256" key="3">
    <source>
        <dbReference type="ARBA" id="ARBA00022630"/>
    </source>
</evidence>
<proteinExistence type="inferred from homology"/>
<gene>
    <name evidence="8" type="ORF">HH214_11065</name>
</gene>
<dbReference type="Proteomes" id="UP000503278">
    <property type="component" value="Chromosome"/>
</dbReference>
<dbReference type="Pfam" id="PF00881">
    <property type="entry name" value="Nitroreductase"/>
    <property type="match status" value="1"/>
</dbReference>
<dbReference type="AlphaFoldDB" id="A0A7L5E1U3"/>
<dbReference type="EMBL" id="CP051682">
    <property type="protein sequence ID" value="QJD96367.1"/>
    <property type="molecule type" value="Genomic_DNA"/>
</dbReference>
<dbReference type="InterPro" id="IPR033878">
    <property type="entry name" value="NfsB-like"/>
</dbReference>
<sequence>MSLIKPLQWRYATKKFDATKKLSAEQLEDLLSAIQLAPSSYGLQHYRILVVEDPAVRQQLREAAYGQTQLTDASQILVFAAETVLDANYIKRYINEVARVRQVDASQLAPFEKSLMDTIDSRAEDQKIAWSHKQAYIALGVALTAAAEAGIDACPMEGFNAGKFDEILGLRDKNLTTSVIACIGFRAEDDKYSEFAKVRKPKDDLFIRI</sequence>
<dbReference type="GO" id="GO:0016491">
    <property type="term" value="F:oxidoreductase activity"/>
    <property type="evidence" value="ECO:0007669"/>
    <property type="project" value="UniProtKB-KW"/>
</dbReference>
<dbReference type="RefSeq" id="WP_169607649.1">
    <property type="nucleotide sequence ID" value="NZ_CP051682.1"/>
</dbReference>
<evidence type="ECO:0000256" key="1">
    <source>
        <dbReference type="ARBA" id="ARBA00001917"/>
    </source>
</evidence>
<keyword evidence="5" id="KW-0521">NADP</keyword>
<dbReference type="SUPFAM" id="SSF55469">
    <property type="entry name" value="FMN-dependent nitroreductase-like"/>
    <property type="match status" value="1"/>
</dbReference>
<evidence type="ECO:0000256" key="6">
    <source>
        <dbReference type="ARBA" id="ARBA00023002"/>
    </source>
</evidence>
<evidence type="ECO:0000259" key="7">
    <source>
        <dbReference type="Pfam" id="PF00881"/>
    </source>
</evidence>
<keyword evidence="3" id="KW-0285">Flavoprotein</keyword>
<reference evidence="8 9" key="1">
    <citation type="submission" date="2020-04" db="EMBL/GenBank/DDBJ databases">
        <title>Genome sequencing of novel species.</title>
        <authorList>
            <person name="Heo J."/>
            <person name="Kim S.-J."/>
            <person name="Kim J.-S."/>
            <person name="Hong S.-B."/>
            <person name="Kwon S.-W."/>
        </authorList>
    </citation>
    <scope>NUCLEOTIDE SEQUENCE [LARGE SCALE GENOMIC DNA]</scope>
    <source>
        <strain evidence="8 9">F39-2</strain>
    </source>
</reference>
<comment type="cofactor">
    <cofactor evidence="1">
        <name>FMN</name>
        <dbReference type="ChEBI" id="CHEBI:58210"/>
    </cofactor>
</comment>
<dbReference type="KEGG" id="mrob:HH214_11065"/>
<dbReference type="CDD" id="cd02149">
    <property type="entry name" value="NfsB-like"/>
    <property type="match status" value="1"/>
</dbReference>
<keyword evidence="6" id="KW-0560">Oxidoreductase</keyword>
<dbReference type="PANTHER" id="PTHR43673">
    <property type="entry name" value="NAD(P)H NITROREDUCTASE YDGI-RELATED"/>
    <property type="match status" value="1"/>
</dbReference>
<dbReference type="InterPro" id="IPR000415">
    <property type="entry name" value="Nitroreductase-like"/>
</dbReference>
<evidence type="ECO:0000313" key="9">
    <source>
        <dbReference type="Proteomes" id="UP000503278"/>
    </source>
</evidence>
<feature type="domain" description="Nitroreductase" evidence="7">
    <location>
        <begin position="8"/>
        <end position="184"/>
    </location>
</feature>
<keyword evidence="4" id="KW-0288">FMN</keyword>
<keyword evidence="9" id="KW-1185">Reference proteome</keyword>
<dbReference type="Gene3D" id="3.40.109.10">
    <property type="entry name" value="NADH Oxidase"/>
    <property type="match status" value="1"/>
</dbReference>
<comment type="similarity">
    <text evidence="2">Belongs to the nitroreductase family.</text>
</comment>
<name>A0A7L5E1U3_9SPHI</name>
<evidence type="ECO:0000313" key="8">
    <source>
        <dbReference type="EMBL" id="QJD96367.1"/>
    </source>
</evidence>
<evidence type="ECO:0000256" key="5">
    <source>
        <dbReference type="ARBA" id="ARBA00022857"/>
    </source>
</evidence>
<dbReference type="PANTHER" id="PTHR43673:SF2">
    <property type="entry name" value="NITROREDUCTASE"/>
    <property type="match status" value="1"/>
</dbReference>
<evidence type="ECO:0000256" key="2">
    <source>
        <dbReference type="ARBA" id="ARBA00007118"/>
    </source>
</evidence>
<protein>
    <submittedName>
        <fullName evidence="8">NAD(P)H-dependent oxidoreductase</fullName>
    </submittedName>
</protein>
<dbReference type="InterPro" id="IPR029479">
    <property type="entry name" value="Nitroreductase"/>
</dbReference>
<evidence type="ECO:0000256" key="4">
    <source>
        <dbReference type="ARBA" id="ARBA00022643"/>
    </source>
</evidence>
<organism evidence="8 9">
    <name type="scientific">Mucilaginibacter robiniae</name>
    <dbReference type="NCBI Taxonomy" id="2728022"/>
    <lineage>
        <taxon>Bacteria</taxon>
        <taxon>Pseudomonadati</taxon>
        <taxon>Bacteroidota</taxon>
        <taxon>Sphingobacteriia</taxon>
        <taxon>Sphingobacteriales</taxon>
        <taxon>Sphingobacteriaceae</taxon>
        <taxon>Mucilaginibacter</taxon>
    </lineage>
</organism>
<accession>A0A7L5E1U3</accession>